<dbReference type="Proteomes" id="UP001208570">
    <property type="component" value="Unassembled WGS sequence"/>
</dbReference>
<name>A0AAD9IPN4_9ANNE</name>
<keyword evidence="2" id="KW-1185">Reference proteome</keyword>
<gene>
    <name evidence="1" type="ORF">LSH36_3334g00000</name>
</gene>
<organism evidence="1 2">
    <name type="scientific">Paralvinella palmiformis</name>
    <dbReference type="NCBI Taxonomy" id="53620"/>
    <lineage>
        <taxon>Eukaryota</taxon>
        <taxon>Metazoa</taxon>
        <taxon>Spiralia</taxon>
        <taxon>Lophotrochozoa</taxon>
        <taxon>Annelida</taxon>
        <taxon>Polychaeta</taxon>
        <taxon>Sedentaria</taxon>
        <taxon>Canalipalpata</taxon>
        <taxon>Terebellida</taxon>
        <taxon>Terebelliformia</taxon>
        <taxon>Alvinellidae</taxon>
        <taxon>Paralvinella</taxon>
    </lineage>
</organism>
<accession>A0AAD9IPN4</accession>
<dbReference type="EMBL" id="JAODUP010003326">
    <property type="protein sequence ID" value="KAK2138318.1"/>
    <property type="molecule type" value="Genomic_DNA"/>
</dbReference>
<evidence type="ECO:0000313" key="2">
    <source>
        <dbReference type="Proteomes" id="UP001208570"/>
    </source>
</evidence>
<reference evidence="1" key="1">
    <citation type="journal article" date="2023" name="Mol. Biol. Evol.">
        <title>Third-Generation Sequencing Reveals the Adaptive Role of the Epigenome in Three Deep-Sea Polychaetes.</title>
        <authorList>
            <person name="Perez M."/>
            <person name="Aroh O."/>
            <person name="Sun Y."/>
            <person name="Lan Y."/>
            <person name="Juniper S.K."/>
            <person name="Young C.R."/>
            <person name="Angers B."/>
            <person name="Qian P.Y."/>
        </authorList>
    </citation>
    <scope>NUCLEOTIDE SEQUENCE</scope>
    <source>
        <strain evidence="1">P08H-3</strain>
    </source>
</reference>
<protein>
    <submittedName>
        <fullName evidence="1">Uncharacterized protein</fullName>
    </submittedName>
</protein>
<sequence length="157" mass="17404">MKKLVLEEHLKDLENELTLTKTDGKANSSDTRMAVFDCILSQTPTAHIPQQIQQISLRCGVTLKDIPCRTSVEAQELGVIAELWVAETLIENEHSTLGFSATTQEGIVELQVLGMIGKLITGTWIKLFYTSHMDQIEPVDGIQGFKKVLIQLKALKG</sequence>
<comment type="caution">
    <text evidence="1">The sequence shown here is derived from an EMBL/GenBank/DDBJ whole genome shotgun (WGS) entry which is preliminary data.</text>
</comment>
<evidence type="ECO:0000313" key="1">
    <source>
        <dbReference type="EMBL" id="KAK2138318.1"/>
    </source>
</evidence>
<proteinExistence type="predicted"/>
<dbReference type="AlphaFoldDB" id="A0AAD9IPN4"/>